<reference evidence="1 2" key="1">
    <citation type="submission" date="2019-05" db="EMBL/GenBank/DDBJ databases">
        <title>Another draft genome of Portunus trituberculatus and its Hox gene families provides insights of decapod evolution.</title>
        <authorList>
            <person name="Jeong J.-H."/>
            <person name="Song I."/>
            <person name="Kim S."/>
            <person name="Choi T."/>
            <person name="Kim D."/>
            <person name="Ryu S."/>
            <person name="Kim W."/>
        </authorList>
    </citation>
    <scope>NUCLEOTIDE SEQUENCE [LARGE SCALE GENOMIC DNA]</scope>
    <source>
        <tissue evidence="1">Muscle</tissue>
    </source>
</reference>
<organism evidence="1 2">
    <name type="scientific">Portunus trituberculatus</name>
    <name type="common">Swimming crab</name>
    <name type="synonym">Neptunus trituberculatus</name>
    <dbReference type="NCBI Taxonomy" id="210409"/>
    <lineage>
        <taxon>Eukaryota</taxon>
        <taxon>Metazoa</taxon>
        <taxon>Ecdysozoa</taxon>
        <taxon>Arthropoda</taxon>
        <taxon>Crustacea</taxon>
        <taxon>Multicrustacea</taxon>
        <taxon>Malacostraca</taxon>
        <taxon>Eumalacostraca</taxon>
        <taxon>Eucarida</taxon>
        <taxon>Decapoda</taxon>
        <taxon>Pleocyemata</taxon>
        <taxon>Brachyura</taxon>
        <taxon>Eubrachyura</taxon>
        <taxon>Portunoidea</taxon>
        <taxon>Portunidae</taxon>
        <taxon>Portuninae</taxon>
        <taxon>Portunus</taxon>
    </lineage>
</organism>
<sequence>MNRPDTGQTRREAGTSTRLMVCRRRAGHDGTRVGAGGYRAPGSSTRASLVSGVAPLHSPPLTAPHLFI</sequence>
<dbReference type="Proteomes" id="UP000324222">
    <property type="component" value="Unassembled WGS sequence"/>
</dbReference>
<name>A0A5B7F6P1_PORTR</name>
<protein>
    <submittedName>
        <fullName evidence="1">Uncharacterized protein</fullName>
    </submittedName>
</protein>
<accession>A0A5B7F6P1</accession>
<dbReference type="EMBL" id="VSRR010005570">
    <property type="protein sequence ID" value="MPC42791.1"/>
    <property type="molecule type" value="Genomic_DNA"/>
</dbReference>
<gene>
    <name evidence="1" type="ORF">E2C01_036422</name>
</gene>
<evidence type="ECO:0000313" key="2">
    <source>
        <dbReference type="Proteomes" id="UP000324222"/>
    </source>
</evidence>
<comment type="caution">
    <text evidence="1">The sequence shown here is derived from an EMBL/GenBank/DDBJ whole genome shotgun (WGS) entry which is preliminary data.</text>
</comment>
<proteinExistence type="predicted"/>
<dbReference type="AlphaFoldDB" id="A0A5B7F6P1"/>
<keyword evidence="2" id="KW-1185">Reference proteome</keyword>
<evidence type="ECO:0000313" key="1">
    <source>
        <dbReference type="EMBL" id="MPC42791.1"/>
    </source>
</evidence>